<feature type="site" description="Catalytically relevant" evidence="6">
    <location>
        <position position="49"/>
    </location>
</feature>
<evidence type="ECO:0000256" key="2">
    <source>
        <dbReference type="ARBA" id="ARBA00022737"/>
    </source>
</evidence>
<dbReference type="GO" id="GO:0019146">
    <property type="term" value="F:arabinose-5-phosphate isomerase activity"/>
    <property type="evidence" value="ECO:0007669"/>
    <property type="project" value="UniProtKB-ARBA"/>
</dbReference>
<dbReference type="Pfam" id="PF01380">
    <property type="entry name" value="SIS"/>
    <property type="match status" value="1"/>
</dbReference>
<dbReference type="STRING" id="1817883.A3G31_02425"/>
<evidence type="ECO:0000313" key="11">
    <source>
        <dbReference type="Proteomes" id="UP000178082"/>
    </source>
</evidence>
<dbReference type="GO" id="GO:1901135">
    <property type="term" value="P:carbohydrate derivative metabolic process"/>
    <property type="evidence" value="ECO:0007669"/>
    <property type="project" value="InterPro"/>
</dbReference>
<evidence type="ECO:0000256" key="4">
    <source>
        <dbReference type="PIRNR" id="PIRNR004692"/>
    </source>
</evidence>
<dbReference type="InterPro" id="IPR035474">
    <property type="entry name" value="SIS_Kpsf"/>
</dbReference>
<gene>
    <name evidence="10" type="ORF">A3G31_02425</name>
</gene>
<evidence type="ECO:0000256" key="1">
    <source>
        <dbReference type="ARBA" id="ARBA00008165"/>
    </source>
</evidence>
<dbReference type="GO" id="GO:0046872">
    <property type="term" value="F:metal ion binding"/>
    <property type="evidence" value="ECO:0007669"/>
    <property type="project" value="UniProtKB-KW"/>
</dbReference>
<evidence type="ECO:0000256" key="3">
    <source>
        <dbReference type="ARBA" id="ARBA00023122"/>
    </source>
</evidence>
<keyword evidence="5" id="KW-0862">Zinc</keyword>
<evidence type="ECO:0000313" key="10">
    <source>
        <dbReference type="EMBL" id="OGL55171.1"/>
    </source>
</evidence>
<feature type="domain" description="CBS" evidence="8">
    <location>
        <begin position="200"/>
        <end position="258"/>
    </location>
</feature>
<dbReference type="SMART" id="SM00116">
    <property type="entry name" value="CBS"/>
    <property type="match status" value="2"/>
</dbReference>
<dbReference type="InterPro" id="IPR004800">
    <property type="entry name" value="KdsD/KpsF-type"/>
</dbReference>
<dbReference type="GO" id="GO:0097367">
    <property type="term" value="F:carbohydrate derivative binding"/>
    <property type="evidence" value="ECO:0007669"/>
    <property type="project" value="InterPro"/>
</dbReference>
<dbReference type="CDD" id="cd04604">
    <property type="entry name" value="CBS_pair_SIS_assoc"/>
    <property type="match status" value="1"/>
</dbReference>
<accession>A0A1F7SN20</accession>
<feature type="domain" description="CBS" evidence="8">
    <location>
        <begin position="267"/>
        <end position="319"/>
    </location>
</feature>
<dbReference type="FunFam" id="3.40.50.10490:FF:000011">
    <property type="entry name" value="Arabinose 5-phosphate isomerase"/>
    <property type="match status" value="1"/>
</dbReference>
<proteinExistence type="inferred from homology"/>
<evidence type="ECO:0000256" key="6">
    <source>
        <dbReference type="PIRSR" id="PIRSR004692-3"/>
    </source>
</evidence>
<dbReference type="EMBL" id="MGDI01000004">
    <property type="protein sequence ID" value="OGL55171.1"/>
    <property type="molecule type" value="Genomic_DNA"/>
</dbReference>
<comment type="similarity">
    <text evidence="1 4">Belongs to the SIS family. GutQ/KpsF subfamily.</text>
</comment>
<dbReference type="SUPFAM" id="SSF53697">
    <property type="entry name" value="SIS domain"/>
    <property type="match status" value="1"/>
</dbReference>
<dbReference type="AlphaFoldDB" id="A0A1F7SN20"/>
<dbReference type="Gene3D" id="3.10.580.10">
    <property type="entry name" value="CBS-domain"/>
    <property type="match status" value="1"/>
</dbReference>
<protein>
    <submittedName>
        <fullName evidence="10">D-arabinose 5-phosphate isomerase</fullName>
    </submittedName>
</protein>
<keyword evidence="3 7" id="KW-0129">CBS domain</keyword>
<sequence>MILKTAKNVLKIEADAIKKLITRLDDSFINAVDILYSCKGRVIVTGIGKSGWIGNKIAATFASTGTPSFFLHPAEGSHGDLGMVVKDDVVLAISNSGETKEINEILPIIKRLGVKLISFTGNLNSLLAKESDVTLDVRVDKEACPLGLAPTASTTAALAMGDALAISLLKKRGFKKENFALFHPGGQLGKKLLLKVENLMHKGNEIPIVSEDASMKKAIIEITSKKLGVTIVVGKKEKLIGIITDGDLRRAIEKYSDIMERKMREIMTQNPKTIKASSLAVEALRIMEKYSITSIVVQDKNKKPEGIIHLHNILKSGIV</sequence>
<dbReference type="PANTHER" id="PTHR42745">
    <property type="match status" value="1"/>
</dbReference>
<keyword evidence="5" id="KW-0479">Metal-binding</keyword>
<feature type="site" description="Catalytically relevant" evidence="6">
    <location>
        <position position="101"/>
    </location>
</feature>
<evidence type="ECO:0000259" key="9">
    <source>
        <dbReference type="PROSITE" id="PS51464"/>
    </source>
</evidence>
<feature type="site" description="Catalytically relevant" evidence="6">
    <location>
        <position position="183"/>
    </location>
</feature>
<keyword evidence="10" id="KW-0413">Isomerase</keyword>
<dbReference type="InterPro" id="IPR046342">
    <property type="entry name" value="CBS_dom_sf"/>
</dbReference>
<dbReference type="Gene3D" id="3.40.50.10490">
    <property type="entry name" value="Glucose-6-phosphate isomerase like protein, domain 1"/>
    <property type="match status" value="1"/>
</dbReference>
<dbReference type="InterPro" id="IPR046348">
    <property type="entry name" value="SIS_dom_sf"/>
</dbReference>
<dbReference type="PROSITE" id="PS51371">
    <property type="entry name" value="CBS"/>
    <property type="match status" value="2"/>
</dbReference>
<dbReference type="PANTHER" id="PTHR42745:SF1">
    <property type="entry name" value="ARABINOSE 5-PHOSPHATE ISOMERASE KDSD"/>
    <property type="match status" value="1"/>
</dbReference>
<reference evidence="10 11" key="1">
    <citation type="journal article" date="2016" name="Nat. Commun.">
        <title>Thousands of microbial genomes shed light on interconnected biogeochemical processes in an aquifer system.</title>
        <authorList>
            <person name="Anantharaman K."/>
            <person name="Brown C.T."/>
            <person name="Hug L.A."/>
            <person name="Sharon I."/>
            <person name="Castelle C.J."/>
            <person name="Probst A.J."/>
            <person name="Thomas B.C."/>
            <person name="Singh A."/>
            <person name="Wilkins M.J."/>
            <person name="Karaoz U."/>
            <person name="Brodie E.L."/>
            <person name="Williams K.H."/>
            <person name="Hubbard S.S."/>
            <person name="Banfield J.F."/>
        </authorList>
    </citation>
    <scope>NUCLEOTIDE SEQUENCE [LARGE SCALE GENOMIC DNA]</scope>
</reference>
<feature type="binding site" evidence="5">
    <location>
        <position position="72"/>
    </location>
    <ligand>
        <name>Zn(2+)</name>
        <dbReference type="ChEBI" id="CHEBI:29105"/>
    </ligand>
</feature>
<dbReference type="NCBIfam" id="TIGR00393">
    <property type="entry name" value="kpsF"/>
    <property type="match status" value="1"/>
</dbReference>
<dbReference type="InterPro" id="IPR001347">
    <property type="entry name" value="SIS_dom"/>
</dbReference>
<dbReference type="Pfam" id="PF00571">
    <property type="entry name" value="CBS"/>
    <property type="match status" value="2"/>
</dbReference>
<dbReference type="PROSITE" id="PS51464">
    <property type="entry name" value="SIS"/>
    <property type="match status" value="1"/>
</dbReference>
<keyword evidence="2" id="KW-0677">Repeat</keyword>
<evidence type="ECO:0000256" key="7">
    <source>
        <dbReference type="PROSITE-ProRule" id="PRU00703"/>
    </source>
</evidence>
<evidence type="ECO:0000256" key="5">
    <source>
        <dbReference type="PIRSR" id="PIRSR004692-2"/>
    </source>
</evidence>
<dbReference type="PIRSF" id="PIRSF004692">
    <property type="entry name" value="KdsD_KpsF"/>
    <property type="match status" value="1"/>
</dbReference>
<dbReference type="InterPro" id="IPR000644">
    <property type="entry name" value="CBS_dom"/>
</dbReference>
<dbReference type="Proteomes" id="UP000178082">
    <property type="component" value="Unassembled WGS sequence"/>
</dbReference>
<dbReference type="CDD" id="cd05014">
    <property type="entry name" value="SIS_Kpsf"/>
    <property type="match status" value="1"/>
</dbReference>
<evidence type="ECO:0000259" key="8">
    <source>
        <dbReference type="PROSITE" id="PS51371"/>
    </source>
</evidence>
<comment type="caution">
    <text evidence="10">The sequence shown here is derived from an EMBL/GenBank/DDBJ whole genome shotgun (WGS) entry which is preliminary data.</text>
</comment>
<organism evidence="10 11">
    <name type="scientific">Candidatus Schekmanbacteria bacterium RIFCSPLOWO2_12_FULL_38_15</name>
    <dbReference type="NCBI Taxonomy" id="1817883"/>
    <lineage>
        <taxon>Bacteria</taxon>
        <taxon>Candidatus Schekmaniibacteriota</taxon>
    </lineage>
</organism>
<feature type="domain" description="SIS" evidence="9">
    <location>
        <begin position="31"/>
        <end position="174"/>
    </location>
</feature>
<feature type="site" description="Catalytically relevant" evidence="6">
    <location>
        <position position="142"/>
    </location>
</feature>
<dbReference type="GO" id="GO:0005975">
    <property type="term" value="P:carbohydrate metabolic process"/>
    <property type="evidence" value="ECO:0007669"/>
    <property type="project" value="InterPro"/>
</dbReference>
<dbReference type="InterPro" id="IPR050986">
    <property type="entry name" value="GutQ/KpsF_isomerases"/>
</dbReference>
<name>A0A1F7SN20_9BACT</name>